<keyword evidence="11" id="KW-1133">Transmembrane helix</keyword>
<dbReference type="FunFam" id="2.90.10.10:FF:000013">
    <property type="entry name" value="G-type lectin S-receptor-like serine/threonine-protein kinase LECRK1"/>
    <property type="match status" value="1"/>
</dbReference>
<evidence type="ECO:0000256" key="18">
    <source>
        <dbReference type="PIRNR" id="PIRNR000641"/>
    </source>
</evidence>
<dbReference type="InterPro" id="IPR000719">
    <property type="entry name" value="Prot_kinase_dom"/>
</dbReference>
<dbReference type="Pfam" id="PF07714">
    <property type="entry name" value="PK_Tyr_Ser-Thr"/>
    <property type="match status" value="1"/>
</dbReference>
<evidence type="ECO:0000256" key="16">
    <source>
        <dbReference type="ARBA" id="ARBA00047899"/>
    </source>
</evidence>
<dbReference type="InterPro" id="IPR001480">
    <property type="entry name" value="Bulb-type_lectin_dom"/>
</dbReference>
<evidence type="ECO:0000256" key="2">
    <source>
        <dbReference type="ARBA" id="ARBA00022527"/>
    </source>
</evidence>
<dbReference type="PANTHER" id="PTHR47976:SF15">
    <property type="entry name" value="G-TYPE LECTIN S-RECEPTOR-LIKE SERINE_THREONINE-PROTEIN KINASE RLK1"/>
    <property type="match status" value="1"/>
</dbReference>
<keyword evidence="15" id="KW-0325">Glycoprotein</keyword>
<dbReference type="GO" id="GO:0030246">
    <property type="term" value="F:carbohydrate binding"/>
    <property type="evidence" value="ECO:0007669"/>
    <property type="project" value="UniProtKB-KW"/>
</dbReference>
<dbReference type="PROSITE" id="PS50927">
    <property type="entry name" value="BULB_LECTIN"/>
    <property type="match status" value="1"/>
</dbReference>
<evidence type="ECO:0000259" key="21">
    <source>
        <dbReference type="PROSITE" id="PS50011"/>
    </source>
</evidence>
<evidence type="ECO:0000259" key="22">
    <source>
        <dbReference type="PROSITE" id="PS50927"/>
    </source>
</evidence>
<dbReference type="InterPro" id="IPR011009">
    <property type="entry name" value="Kinase-like_dom_sf"/>
</dbReference>
<keyword evidence="9 18" id="KW-0418">Kinase</keyword>
<comment type="similarity">
    <text evidence="18">Belongs to the protein kinase superfamily. Ser/Thr protein kinase family.</text>
</comment>
<dbReference type="Gene3D" id="2.90.10.10">
    <property type="entry name" value="Bulb-type lectin domain"/>
    <property type="match status" value="1"/>
</dbReference>
<dbReference type="GO" id="GO:0016020">
    <property type="term" value="C:membrane"/>
    <property type="evidence" value="ECO:0007669"/>
    <property type="project" value="UniProtKB-SubCell"/>
</dbReference>
<evidence type="ECO:0000256" key="20">
    <source>
        <dbReference type="SAM" id="SignalP"/>
    </source>
</evidence>
<evidence type="ECO:0000256" key="5">
    <source>
        <dbReference type="ARBA" id="ARBA00022692"/>
    </source>
</evidence>
<dbReference type="FunFam" id="2.90.10.30:FF:000001">
    <property type="entry name" value="Serine/threonine-protein kinase"/>
    <property type="match status" value="1"/>
</dbReference>
<keyword evidence="3" id="KW-0245">EGF-like domain</keyword>
<accession>A0A834X3R9</accession>
<dbReference type="Gene3D" id="3.30.200.20">
    <property type="entry name" value="Phosphorylase Kinase, domain 1"/>
    <property type="match status" value="1"/>
</dbReference>
<evidence type="ECO:0000256" key="9">
    <source>
        <dbReference type="ARBA" id="ARBA00022777"/>
    </source>
</evidence>
<evidence type="ECO:0000313" key="23">
    <source>
        <dbReference type="EMBL" id="KAF7837130.1"/>
    </source>
</evidence>
<dbReference type="PANTHER" id="PTHR47976">
    <property type="entry name" value="G-TYPE LECTIN S-RECEPTOR-LIKE SERINE/THREONINE-PROTEIN KINASE SD2-5"/>
    <property type="match status" value="1"/>
</dbReference>
<evidence type="ECO:0000256" key="1">
    <source>
        <dbReference type="ARBA" id="ARBA00004479"/>
    </source>
</evidence>
<dbReference type="InterPro" id="IPR051343">
    <property type="entry name" value="G-type_lectin_kinases/EP1-like"/>
</dbReference>
<dbReference type="CDD" id="cd14066">
    <property type="entry name" value="STKc_IRAK"/>
    <property type="match status" value="1"/>
</dbReference>
<keyword evidence="24" id="KW-1185">Reference proteome</keyword>
<dbReference type="InterPro" id="IPR024171">
    <property type="entry name" value="SRK-like_kinase"/>
</dbReference>
<evidence type="ECO:0000313" key="24">
    <source>
        <dbReference type="Proteomes" id="UP000634136"/>
    </source>
</evidence>
<evidence type="ECO:0000256" key="4">
    <source>
        <dbReference type="ARBA" id="ARBA00022679"/>
    </source>
</evidence>
<dbReference type="Gene3D" id="2.90.10.30">
    <property type="match status" value="1"/>
</dbReference>
<dbReference type="SUPFAM" id="SSF56112">
    <property type="entry name" value="Protein kinase-like (PK-like)"/>
    <property type="match status" value="1"/>
</dbReference>
<evidence type="ECO:0000256" key="6">
    <source>
        <dbReference type="ARBA" id="ARBA00022729"/>
    </source>
</evidence>
<keyword evidence="13" id="KW-1015">Disulfide bond</keyword>
<feature type="binding site" evidence="19">
    <location>
        <position position="514"/>
    </location>
    <ligand>
        <name>ATP</name>
        <dbReference type="ChEBI" id="CHEBI:30616"/>
    </ligand>
</feature>
<proteinExistence type="inferred from homology"/>
<organism evidence="23 24">
    <name type="scientific">Senna tora</name>
    <dbReference type="NCBI Taxonomy" id="362788"/>
    <lineage>
        <taxon>Eukaryota</taxon>
        <taxon>Viridiplantae</taxon>
        <taxon>Streptophyta</taxon>
        <taxon>Embryophyta</taxon>
        <taxon>Tracheophyta</taxon>
        <taxon>Spermatophyta</taxon>
        <taxon>Magnoliopsida</taxon>
        <taxon>eudicotyledons</taxon>
        <taxon>Gunneridae</taxon>
        <taxon>Pentapetalae</taxon>
        <taxon>rosids</taxon>
        <taxon>fabids</taxon>
        <taxon>Fabales</taxon>
        <taxon>Fabaceae</taxon>
        <taxon>Caesalpinioideae</taxon>
        <taxon>Cassia clade</taxon>
        <taxon>Senna</taxon>
    </lineage>
</organism>
<evidence type="ECO:0000256" key="14">
    <source>
        <dbReference type="ARBA" id="ARBA00023170"/>
    </source>
</evidence>
<dbReference type="PROSITE" id="PS50011">
    <property type="entry name" value="PROTEIN_KINASE_DOM"/>
    <property type="match status" value="1"/>
</dbReference>
<keyword evidence="5" id="KW-0812">Transmembrane</keyword>
<reference evidence="23" key="1">
    <citation type="submission" date="2020-09" db="EMBL/GenBank/DDBJ databases">
        <title>Genome-Enabled Discovery of Anthraquinone Biosynthesis in Senna tora.</title>
        <authorList>
            <person name="Kang S.-H."/>
            <person name="Pandey R.P."/>
            <person name="Lee C.-M."/>
            <person name="Sim J.-S."/>
            <person name="Jeong J.-T."/>
            <person name="Choi B.-S."/>
            <person name="Jung M."/>
            <person name="Ginzburg D."/>
            <person name="Zhao K."/>
            <person name="Won S.Y."/>
            <person name="Oh T.-J."/>
            <person name="Yu Y."/>
            <person name="Kim N.-H."/>
            <person name="Lee O.R."/>
            <person name="Lee T.-H."/>
            <person name="Bashyal P."/>
            <person name="Kim T.-S."/>
            <person name="Lee W.-H."/>
            <person name="Kawkins C."/>
            <person name="Kim C.-K."/>
            <person name="Kim J.S."/>
            <person name="Ahn B.O."/>
            <person name="Rhee S.Y."/>
            <person name="Sohng J.K."/>
        </authorList>
    </citation>
    <scope>NUCLEOTIDE SEQUENCE</scope>
    <source>
        <tissue evidence="23">Leaf</tissue>
    </source>
</reference>
<feature type="domain" description="Bulb-type lectin" evidence="22">
    <location>
        <begin position="33"/>
        <end position="152"/>
    </location>
</feature>
<dbReference type="GO" id="GO:0004674">
    <property type="term" value="F:protein serine/threonine kinase activity"/>
    <property type="evidence" value="ECO:0007669"/>
    <property type="project" value="UniProtKB-KW"/>
</dbReference>
<dbReference type="Proteomes" id="UP000634136">
    <property type="component" value="Unassembled WGS sequence"/>
</dbReference>
<dbReference type="OrthoDB" id="1930390at2759"/>
<dbReference type="EMBL" id="JAAIUW010000003">
    <property type="protein sequence ID" value="KAF7837130.1"/>
    <property type="molecule type" value="Genomic_DNA"/>
</dbReference>
<comment type="catalytic activity">
    <reaction evidence="16 18">
        <text>L-threonyl-[protein] + ATP = O-phospho-L-threonyl-[protein] + ADP + H(+)</text>
        <dbReference type="Rhea" id="RHEA:46608"/>
        <dbReference type="Rhea" id="RHEA-COMP:11060"/>
        <dbReference type="Rhea" id="RHEA-COMP:11605"/>
        <dbReference type="ChEBI" id="CHEBI:15378"/>
        <dbReference type="ChEBI" id="CHEBI:30013"/>
        <dbReference type="ChEBI" id="CHEBI:30616"/>
        <dbReference type="ChEBI" id="CHEBI:61977"/>
        <dbReference type="ChEBI" id="CHEBI:456216"/>
        <dbReference type="EC" id="2.7.11.1"/>
    </reaction>
</comment>
<keyword evidence="8 18" id="KW-0547">Nucleotide-binding</keyword>
<feature type="signal peptide" evidence="20">
    <location>
        <begin position="1"/>
        <end position="24"/>
    </location>
</feature>
<evidence type="ECO:0000256" key="17">
    <source>
        <dbReference type="ARBA" id="ARBA00048679"/>
    </source>
</evidence>
<keyword evidence="10 18" id="KW-0067">ATP-binding</keyword>
<dbReference type="Pfam" id="PF01453">
    <property type="entry name" value="B_lectin"/>
    <property type="match status" value="1"/>
</dbReference>
<dbReference type="InterPro" id="IPR036426">
    <property type="entry name" value="Bulb-type_lectin_dom_sf"/>
</dbReference>
<evidence type="ECO:0000256" key="11">
    <source>
        <dbReference type="ARBA" id="ARBA00022989"/>
    </source>
</evidence>
<keyword evidence="14 23" id="KW-0675">Receptor</keyword>
<feature type="domain" description="Protein kinase" evidence="21">
    <location>
        <begin position="475"/>
        <end position="758"/>
    </location>
</feature>
<dbReference type="InterPro" id="IPR017441">
    <property type="entry name" value="Protein_kinase_ATP_BS"/>
</dbReference>
<dbReference type="InterPro" id="IPR001245">
    <property type="entry name" value="Ser-Thr/Tyr_kinase_cat_dom"/>
</dbReference>
<dbReference type="PROSITE" id="PS00108">
    <property type="entry name" value="PROTEIN_KINASE_ST"/>
    <property type="match status" value="1"/>
</dbReference>
<dbReference type="Gene3D" id="1.10.510.10">
    <property type="entry name" value="Transferase(Phosphotransferase) domain 1"/>
    <property type="match status" value="1"/>
</dbReference>
<comment type="catalytic activity">
    <reaction evidence="17 18">
        <text>L-seryl-[protein] + ATP = O-phospho-L-seryl-[protein] + ADP + H(+)</text>
        <dbReference type="Rhea" id="RHEA:17989"/>
        <dbReference type="Rhea" id="RHEA-COMP:9863"/>
        <dbReference type="Rhea" id="RHEA-COMP:11604"/>
        <dbReference type="ChEBI" id="CHEBI:15378"/>
        <dbReference type="ChEBI" id="CHEBI:29999"/>
        <dbReference type="ChEBI" id="CHEBI:30616"/>
        <dbReference type="ChEBI" id="CHEBI:83421"/>
        <dbReference type="ChEBI" id="CHEBI:456216"/>
        <dbReference type="EC" id="2.7.11.1"/>
    </reaction>
</comment>
<evidence type="ECO:0000256" key="19">
    <source>
        <dbReference type="PROSITE-ProRule" id="PRU10141"/>
    </source>
</evidence>
<evidence type="ECO:0000256" key="3">
    <source>
        <dbReference type="ARBA" id="ARBA00022536"/>
    </source>
</evidence>
<evidence type="ECO:0000256" key="15">
    <source>
        <dbReference type="ARBA" id="ARBA00023180"/>
    </source>
</evidence>
<keyword evidence="4 18" id="KW-0808">Transferase</keyword>
<evidence type="ECO:0000256" key="12">
    <source>
        <dbReference type="ARBA" id="ARBA00023136"/>
    </source>
</evidence>
<keyword evidence="7 23" id="KW-0430">Lectin</keyword>
<dbReference type="CDD" id="cd01098">
    <property type="entry name" value="PAN_AP_plant"/>
    <property type="match status" value="1"/>
</dbReference>
<protein>
    <recommendedName>
        <fullName evidence="18">Receptor-like serine/threonine-protein kinase</fullName>
        <ecNumber evidence="18">2.7.11.1</ecNumber>
    </recommendedName>
</protein>
<feature type="chain" id="PRO_5032957684" description="Receptor-like serine/threonine-protein kinase" evidence="20">
    <location>
        <begin position="25"/>
        <end position="865"/>
    </location>
</feature>
<sequence>MAVSMNNMLLCLLLLCLPTVCVYAQTKSQLSVGDSLYAGSGNSSGTWVVSPSGDFALGFQPLEGNNGVFLLSIWYENIPEKTIVWYANGDNPAPKGSKVELTAGGLVLTFPDGRELQKPETLSGSVTQGVLNDSGNFILQDKTSTTAWDTFKDPRDTVLPSQFLGNGEKLSSRRSETNFTKGRFQLVMQDDGNLVMHSINLPSEYANQNYYESGIIESNSSSVGLQLVTFMLRDSNDTYNLSSGITASPTQYYLRATLSFDGVFTLYQHPKSSFGNETWTPLWSLPDNICTKSLVTTGSGVCGYNSICSLNDYNRPVCECPKGYSLLDPNDPYGSCKPDFIQGCEEDKLSQGKDLYEFEMLINTDWPYSDYVLQRPFTEDNCKQSCMEDCMCAVAIFRLGDSCWKKKLPLSNGRVDTSLNGGKAFLKVRKEKFSIVSPSFITRQNQETLKLVGFGLFGGSAFLNLIFIGLEKATNGFEEELGRGAFGVVYKGTINMGLSHIHIAVKRLNNFVLKEIEKEFKNEVNVIGQTHHKNLVRLLGFCEEGSERLLVYEYMSNGTLASLLFNDSKPSWNLRQRIAFGIARGLVYLHEDCSTQIIHCDIKPQNILLDDYFNARISDFGLAKLLNINQSRTNTGIRGTKGYVALEWFKNMPITTKVDVYSFGVLLLEIICCRRSVDMEAENEEKAILTDWAYDCYTEGCVEALVEEDEEALEDKKKLEKLVTIAIWCVQEDPTQRPTMRKVVEMLAGVSECNIPFCSSYACVCPALIDVQELGQSKVRNSCIEAVIKKYVLRLYVTVDDLGAAIFMMHEGLPESSIGPILKKNVSRILQGSMSNSRSKDACVPQSTPIRISKKQPSFSSKLYL</sequence>
<dbReference type="PIRSF" id="PIRSF000641">
    <property type="entry name" value="SRK"/>
    <property type="match status" value="1"/>
</dbReference>
<dbReference type="GO" id="GO:0005524">
    <property type="term" value="F:ATP binding"/>
    <property type="evidence" value="ECO:0007669"/>
    <property type="project" value="UniProtKB-UniRule"/>
</dbReference>
<dbReference type="SMART" id="SM00108">
    <property type="entry name" value="B_lectin"/>
    <property type="match status" value="1"/>
</dbReference>
<gene>
    <name evidence="23" type="ORF">G2W53_005612</name>
</gene>
<dbReference type="SMART" id="SM00220">
    <property type="entry name" value="S_TKc"/>
    <property type="match status" value="1"/>
</dbReference>
<dbReference type="FunFam" id="1.10.510.10:FF:000237">
    <property type="entry name" value="G-type lectin S-receptor-like serine/threonine-protein kinase"/>
    <property type="match status" value="1"/>
</dbReference>
<dbReference type="PROSITE" id="PS00107">
    <property type="entry name" value="PROTEIN_KINASE_ATP"/>
    <property type="match status" value="1"/>
</dbReference>
<name>A0A834X3R9_9FABA</name>
<keyword evidence="6 20" id="KW-0732">Signal</keyword>
<evidence type="ECO:0000256" key="13">
    <source>
        <dbReference type="ARBA" id="ARBA00023157"/>
    </source>
</evidence>
<dbReference type="AlphaFoldDB" id="A0A834X3R9"/>
<evidence type="ECO:0000256" key="8">
    <source>
        <dbReference type="ARBA" id="ARBA00022741"/>
    </source>
</evidence>
<dbReference type="FunFam" id="3.30.200.20:FF:000059">
    <property type="entry name" value="S-receptor-like serine/threonine-protein kinase"/>
    <property type="match status" value="1"/>
</dbReference>
<evidence type="ECO:0000256" key="10">
    <source>
        <dbReference type="ARBA" id="ARBA00022840"/>
    </source>
</evidence>
<dbReference type="EC" id="2.7.11.1" evidence="18"/>
<keyword evidence="12" id="KW-0472">Membrane</keyword>
<dbReference type="InterPro" id="IPR008271">
    <property type="entry name" value="Ser/Thr_kinase_AS"/>
</dbReference>
<evidence type="ECO:0000256" key="7">
    <source>
        <dbReference type="ARBA" id="ARBA00022734"/>
    </source>
</evidence>
<comment type="caution">
    <text evidence="23">The sequence shown here is derived from an EMBL/GenBank/DDBJ whole genome shotgun (WGS) entry which is preliminary data.</text>
</comment>
<dbReference type="SUPFAM" id="SSF51110">
    <property type="entry name" value="alpha-D-mannose-specific plant lectins"/>
    <property type="match status" value="1"/>
</dbReference>
<comment type="subcellular location">
    <subcellularLocation>
        <location evidence="1">Membrane</location>
        <topology evidence="1">Single-pass type I membrane protein</topology>
    </subcellularLocation>
</comment>
<keyword evidence="2 18" id="KW-0723">Serine/threonine-protein kinase</keyword>